<evidence type="ECO:0000313" key="11">
    <source>
        <dbReference type="EMBL" id="KAF4467345.1"/>
    </source>
</evidence>
<evidence type="ECO:0000256" key="7">
    <source>
        <dbReference type="SAM" id="MobiDB-lite"/>
    </source>
</evidence>
<feature type="transmembrane region" description="Helical" evidence="8">
    <location>
        <begin position="666"/>
        <end position="691"/>
    </location>
</feature>
<keyword evidence="5 8" id="KW-1133">Transmembrane helix</keyword>
<dbReference type="OrthoDB" id="5377623at2759"/>
<feature type="transmembrane region" description="Helical" evidence="8">
    <location>
        <begin position="233"/>
        <end position="254"/>
    </location>
</feature>
<feature type="transmembrane region" description="Helical" evidence="8">
    <location>
        <begin position="578"/>
        <end position="598"/>
    </location>
</feature>
<proteinExistence type="inferred from homology"/>
<feature type="signal peptide" evidence="9">
    <location>
        <begin position="1"/>
        <end position="26"/>
    </location>
</feature>
<keyword evidence="4 9" id="KW-0732">Signal</keyword>
<evidence type="ECO:0000256" key="9">
    <source>
        <dbReference type="SAM" id="SignalP"/>
    </source>
</evidence>
<dbReference type="InterPro" id="IPR032800">
    <property type="entry name" value="TRP_N"/>
</dbReference>
<dbReference type="GO" id="GO:0009272">
    <property type="term" value="P:fungal-type cell wall biogenesis"/>
    <property type="evidence" value="ECO:0007669"/>
    <property type="project" value="TreeGrafter"/>
</dbReference>
<dbReference type="AlphaFoldDB" id="A0A8H4LFG2"/>
<keyword evidence="3 8" id="KW-0812">Transmembrane</keyword>
<dbReference type="GO" id="GO:0055085">
    <property type="term" value="P:transmembrane transport"/>
    <property type="evidence" value="ECO:0007669"/>
    <property type="project" value="TreeGrafter"/>
</dbReference>
<feature type="compositionally biased region" description="Basic and acidic residues" evidence="7">
    <location>
        <begin position="911"/>
        <end position="937"/>
    </location>
</feature>
<dbReference type="Proteomes" id="UP000554235">
    <property type="component" value="Unassembled WGS sequence"/>
</dbReference>
<dbReference type="Pfam" id="PF06011">
    <property type="entry name" value="TRP"/>
    <property type="match status" value="1"/>
</dbReference>
<keyword evidence="12" id="KW-1185">Reference proteome</keyword>
<evidence type="ECO:0000256" key="8">
    <source>
        <dbReference type="SAM" id="Phobius"/>
    </source>
</evidence>
<evidence type="ECO:0000256" key="1">
    <source>
        <dbReference type="ARBA" id="ARBA00004141"/>
    </source>
</evidence>
<evidence type="ECO:0000256" key="4">
    <source>
        <dbReference type="ARBA" id="ARBA00022729"/>
    </source>
</evidence>
<feature type="transmembrane region" description="Helical" evidence="8">
    <location>
        <begin position="382"/>
        <end position="408"/>
    </location>
</feature>
<gene>
    <name evidence="11" type="ORF">FALBO_5787</name>
</gene>
<evidence type="ECO:0000259" key="10">
    <source>
        <dbReference type="SMART" id="SM01320"/>
    </source>
</evidence>
<feature type="region of interest" description="Disordered" evidence="7">
    <location>
        <begin position="724"/>
        <end position="806"/>
    </location>
</feature>
<organism evidence="11 12">
    <name type="scientific">Fusarium albosuccineum</name>
    <dbReference type="NCBI Taxonomy" id="1237068"/>
    <lineage>
        <taxon>Eukaryota</taxon>
        <taxon>Fungi</taxon>
        <taxon>Dikarya</taxon>
        <taxon>Ascomycota</taxon>
        <taxon>Pezizomycotina</taxon>
        <taxon>Sordariomycetes</taxon>
        <taxon>Hypocreomycetidae</taxon>
        <taxon>Hypocreales</taxon>
        <taxon>Nectriaceae</taxon>
        <taxon>Fusarium</taxon>
        <taxon>Fusarium decemcellulare species complex</taxon>
    </lineage>
</organism>
<name>A0A8H4LFG2_9HYPO</name>
<evidence type="ECO:0000256" key="3">
    <source>
        <dbReference type="ARBA" id="ARBA00022692"/>
    </source>
</evidence>
<sequence length="937" mass="104263">MLAIKRPLGALFSLLAAISLIPIAYAQDRVLINGTDSKGLFRDDLDVGRTPALYTGDFDDCLSDGSLFNVTGFDAAYYADNLTVSFHLYGSSNIRRENIMMHLSIEVYGEDRYNKTYNPCNYNVTTLCPLNAGVPIEAYVATSISADDVAGIPSIALDIPDLEGFARLRLFANSTQTEIGCFQAVMTNGQSFSQPESVGSIVGVFVFFAVLASFATAIYGLQVPHMRMHYAHSFSILVIFETFQSIFFSGALSVDWPSVLPAWWSNFAWTAGMFASDSMIHSISPFAGVTGNASQVGSAGSVPINNGGGLTQQIYGRSLKNRAVLRMGHTLHSFARRNEFNASDPYDYSWAGKPRDPGMPLPGYYSDFAGTLSRANIPLYDAFLVGLIWLLVVLGGVVLFVVSFKLVLELCAKLKWIKTDGFDYFRSHWLGYLVVCLLRTLFIAFFTLMTLALYQFTLDAPAGPTAIAAIVFIMFLGFAGLTAYACAFRLREGKYEVVSDSIRFEEGKLFKTIPFIAATLESSIGEEEQARKPRLYGSMPVRRIKFTDNDPDRPNAHQDVAYIKRFGWLSARYRRTRWWFFAAYLAYQFIRACFIGGGRRNALAQVYGLFIFEVLALVAIIKLKPFEGARNTTVAVWLLSISKIITNGLSIALLPSFNLSRIVATVLGMIIIVVQAFLAVVVLILIVLGMVSTWMSLSRNREKFPEKLDPIRIRYFEHMEARAGNLPPKQKEAEEPEPPKSTFRVSSVRRAPKMDDSNAFPMLEGPGVDVPAHPMHPLNRRSRTNSASSRFSTSSLPRSGRTHRASWSAKDFAEWDAEMNRGDTARVSRMRSSSLRVQAARYSASRPPMTPTRESAEFPRMSINTMRPEDKEAIAQDKIEESDDTPRRRKRTVSWADQTTVLGTEPTGISPKKDEAIRESEEGKKNQDGGDKVHAEQ</sequence>
<feature type="domain" description="ML-like" evidence="10">
    <location>
        <begin position="51"/>
        <end position="193"/>
    </location>
</feature>
<feature type="transmembrane region" description="Helical" evidence="8">
    <location>
        <begin position="429"/>
        <end position="454"/>
    </location>
</feature>
<dbReference type="SMART" id="SM01320">
    <property type="entry name" value="TRP_N"/>
    <property type="match status" value="1"/>
</dbReference>
<comment type="similarity">
    <text evidence="2">Belongs to the transient receptor potential (TRP) ion channel family.</text>
</comment>
<dbReference type="EMBL" id="JAADYS010000761">
    <property type="protein sequence ID" value="KAF4467345.1"/>
    <property type="molecule type" value="Genomic_DNA"/>
</dbReference>
<feature type="chain" id="PRO_5034299752" evidence="9">
    <location>
        <begin position="27"/>
        <end position="937"/>
    </location>
</feature>
<feature type="transmembrane region" description="Helical" evidence="8">
    <location>
        <begin position="466"/>
        <end position="487"/>
    </location>
</feature>
<feature type="transmembrane region" description="Helical" evidence="8">
    <location>
        <begin position="604"/>
        <end position="623"/>
    </location>
</feature>
<dbReference type="GO" id="GO:0016020">
    <property type="term" value="C:membrane"/>
    <property type="evidence" value="ECO:0007669"/>
    <property type="project" value="UniProtKB-SubCell"/>
</dbReference>
<evidence type="ECO:0000256" key="2">
    <source>
        <dbReference type="ARBA" id="ARBA00010642"/>
    </source>
</evidence>
<protein>
    <submittedName>
        <fullName evidence="11">Calcium related spray</fullName>
    </submittedName>
</protein>
<dbReference type="PANTHER" id="PTHR31145">
    <property type="entry name" value="INTEGRAL MEMBRANE PROTEIN (AFU_ORTHOLOGUE AFUA_7G01610)"/>
    <property type="match status" value="1"/>
</dbReference>
<reference evidence="11 12" key="1">
    <citation type="submission" date="2020-01" db="EMBL/GenBank/DDBJ databases">
        <title>Identification and distribution of gene clusters putatively required for synthesis of sphingolipid metabolism inhibitors in phylogenetically diverse species of the filamentous fungus Fusarium.</title>
        <authorList>
            <person name="Kim H.-S."/>
            <person name="Busman M."/>
            <person name="Brown D.W."/>
            <person name="Divon H."/>
            <person name="Uhlig S."/>
            <person name="Proctor R.H."/>
        </authorList>
    </citation>
    <scope>NUCLEOTIDE SEQUENCE [LARGE SCALE GENOMIC DNA]</scope>
    <source>
        <strain evidence="11 12">NRRL 20459</strain>
    </source>
</reference>
<evidence type="ECO:0000256" key="5">
    <source>
        <dbReference type="ARBA" id="ARBA00022989"/>
    </source>
</evidence>
<dbReference type="Pfam" id="PF14558">
    <property type="entry name" value="TRP_N"/>
    <property type="match status" value="1"/>
</dbReference>
<comment type="caution">
    <text evidence="11">The sequence shown here is derived from an EMBL/GenBank/DDBJ whole genome shotgun (WGS) entry which is preliminary data.</text>
</comment>
<comment type="subcellular location">
    <subcellularLocation>
        <location evidence="1">Membrane</location>
        <topology evidence="1">Multi-pass membrane protein</topology>
    </subcellularLocation>
</comment>
<feature type="compositionally biased region" description="Basic and acidic residues" evidence="7">
    <location>
        <begin position="867"/>
        <end position="879"/>
    </location>
</feature>
<dbReference type="InterPro" id="IPR040241">
    <property type="entry name" value="TRP_Flc/Pkd2-like"/>
</dbReference>
<feature type="transmembrane region" description="Helical" evidence="8">
    <location>
        <begin position="635"/>
        <end position="654"/>
    </location>
</feature>
<dbReference type="PANTHER" id="PTHR31145:SF7">
    <property type="entry name" value="TRP-LIKE ION CHANNEL"/>
    <property type="match status" value="1"/>
</dbReference>
<evidence type="ECO:0000256" key="6">
    <source>
        <dbReference type="ARBA" id="ARBA00023136"/>
    </source>
</evidence>
<feature type="region of interest" description="Disordered" evidence="7">
    <location>
        <begin position="838"/>
        <end position="937"/>
    </location>
</feature>
<keyword evidence="6 8" id="KW-0472">Membrane</keyword>
<dbReference type="InterPro" id="IPR010308">
    <property type="entry name" value="TRP_C"/>
</dbReference>
<feature type="compositionally biased region" description="Low complexity" evidence="7">
    <location>
        <begin position="784"/>
        <end position="799"/>
    </location>
</feature>
<accession>A0A8H4LFG2</accession>
<evidence type="ECO:0000313" key="12">
    <source>
        <dbReference type="Proteomes" id="UP000554235"/>
    </source>
</evidence>
<feature type="transmembrane region" description="Helical" evidence="8">
    <location>
        <begin position="198"/>
        <end position="221"/>
    </location>
</feature>